<dbReference type="Pfam" id="PF01504">
    <property type="entry name" value="PIP5K"/>
    <property type="match status" value="2"/>
</dbReference>
<reference evidence="6" key="1">
    <citation type="journal article" date="2015" name="PLoS Genet.">
        <title>Genome Sequence and Transcriptome Analyses of Chrysochromulina tobin: Metabolic Tools for Enhanced Algal Fitness in the Prominent Order Prymnesiales (Haptophyceae).</title>
        <authorList>
            <person name="Hovde B.T."/>
            <person name="Deodato C.R."/>
            <person name="Hunsperger H.M."/>
            <person name="Ryken S.A."/>
            <person name="Yost W."/>
            <person name="Jha R.K."/>
            <person name="Patterson J."/>
            <person name="Monnat R.J. Jr."/>
            <person name="Barlow S.B."/>
            <person name="Starkenburg S.R."/>
            <person name="Cattolico R.A."/>
        </authorList>
    </citation>
    <scope>NUCLEOTIDE SEQUENCE</scope>
    <source>
        <strain evidence="6">CCMP291</strain>
    </source>
</reference>
<dbReference type="PANTHER" id="PTHR23086:SF8">
    <property type="entry name" value="PHOSPHATIDYLINOSITOL 5-PHOSPHATE 4-KINASE, ISOFORM A"/>
    <property type="match status" value="1"/>
</dbReference>
<dbReference type="InterPro" id="IPR023610">
    <property type="entry name" value="PInositol-4/5-P-5/4-kinase"/>
</dbReference>
<comment type="caution">
    <text evidence="5">The sequence shown here is derived from an EMBL/GenBank/DDBJ whole genome shotgun (WGS) entry which is preliminary data.</text>
</comment>
<dbReference type="GO" id="GO:0016308">
    <property type="term" value="F:1-phosphatidylinositol-4-phosphate 5-kinase activity"/>
    <property type="evidence" value="ECO:0007669"/>
    <property type="project" value="TreeGrafter"/>
</dbReference>
<keyword evidence="1" id="KW-0547">Nucleotide-binding</keyword>
<proteinExistence type="predicted"/>
<dbReference type="GO" id="GO:0005524">
    <property type="term" value="F:ATP binding"/>
    <property type="evidence" value="ECO:0007669"/>
    <property type="project" value="UniProtKB-UniRule"/>
</dbReference>
<evidence type="ECO:0000313" key="5">
    <source>
        <dbReference type="EMBL" id="KOO32146.1"/>
    </source>
</evidence>
<dbReference type="GO" id="GO:0046854">
    <property type="term" value="P:phosphatidylinositol phosphate biosynthetic process"/>
    <property type="evidence" value="ECO:0007669"/>
    <property type="project" value="TreeGrafter"/>
</dbReference>
<dbReference type="OrthoDB" id="20783at2759"/>
<evidence type="ECO:0000256" key="1">
    <source>
        <dbReference type="PROSITE-ProRule" id="PRU00781"/>
    </source>
</evidence>
<keyword evidence="1" id="KW-0067">ATP-binding</keyword>
<dbReference type="SUPFAM" id="SSF56104">
    <property type="entry name" value="SAICAR synthase-like"/>
    <property type="match status" value="1"/>
</dbReference>
<name>A0A0M0JZS1_9EUKA</name>
<dbReference type="CDD" id="cd00139">
    <property type="entry name" value="PIPKc"/>
    <property type="match status" value="1"/>
</dbReference>
<evidence type="ECO:0000256" key="2">
    <source>
        <dbReference type="SAM" id="MobiDB-lite"/>
    </source>
</evidence>
<feature type="region of interest" description="Disordered" evidence="2">
    <location>
        <begin position="275"/>
        <end position="294"/>
    </location>
</feature>
<feature type="transmembrane region" description="Helical" evidence="3">
    <location>
        <begin position="21"/>
        <end position="40"/>
    </location>
</feature>
<feature type="transmembrane region" description="Helical" evidence="3">
    <location>
        <begin position="103"/>
        <end position="124"/>
    </location>
</feature>
<accession>A0A0M0JZS1</accession>
<evidence type="ECO:0000313" key="6">
    <source>
        <dbReference type="Proteomes" id="UP000037460"/>
    </source>
</evidence>
<protein>
    <submittedName>
        <fullName evidence="5">Phosphatidylinositol-4-phosphate 5</fullName>
    </submittedName>
</protein>
<dbReference type="Proteomes" id="UP000037460">
    <property type="component" value="Unassembled WGS sequence"/>
</dbReference>
<evidence type="ECO:0000256" key="3">
    <source>
        <dbReference type="SAM" id="Phobius"/>
    </source>
</evidence>
<dbReference type="InterPro" id="IPR002498">
    <property type="entry name" value="PInositol-4-P-4/5-kinase_core"/>
</dbReference>
<organism evidence="5 6">
    <name type="scientific">Chrysochromulina tobinii</name>
    <dbReference type="NCBI Taxonomy" id="1460289"/>
    <lineage>
        <taxon>Eukaryota</taxon>
        <taxon>Haptista</taxon>
        <taxon>Haptophyta</taxon>
        <taxon>Prymnesiophyceae</taxon>
        <taxon>Prymnesiales</taxon>
        <taxon>Chrysochromulinaceae</taxon>
        <taxon>Chrysochromulina</taxon>
    </lineage>
</organism>
<keyword evidence="3" id="KW-1133">Transmembrane helix</keyword>
<dbReference type="InterPro" id="IPR027484">
    <property type="entry name" value="PInositol-4-P-5-kinase_N"/>
</dbReference>
<sequence>MAAAIDAMDTDASISFEQGRGSLNAFFSVVHTKIIAWGIASMVATSNGSVNVLTLTWGLVYAPFILFVLLGGSLYIMVKALLSRHKTNTHLARLTRQRVMRHCLFYLVLYGVMLGVLSAGYANYQYFASPLATRTTFADLTAALTSGRPVFGFLGWLLINIIGEHRLCCAARDSLGAGHIRSLPAGLREPLIDRLPGRPVSSSSRLPMTAEDAERASYGGVVDDHDESLLANSQGVREAGFKEELRYELVSDVAMSISELAEREAREQQEELLLPVDGPGDSQPCTPSPKSDEATIRHENWITAQGRPQEPNERLPHVDHYAVAHFRAMRKAFGISADNFAAAFRRSQPESSDAVRHMRESVSEGASGSFFYWVKNPDGSDTGYIVKQITKKEKDTLMGILPSYKAHVQASGGSSFLQYLSCHSMRLRWELAGKVYFVVMRNFFPLRPQMSFDLKGATANRRALKTWELHQTSTVAGMYSTLRDWEWMDIGMTTDLDERDKARIWSMVTADCDFLVRQNLLDYSLLLGIYRPPSTASPAEKQELLRGLALKCRGTGFVSLDLQKVYFFGIIDVLEKFTIRWRLQRAILRLLYAISMRWSASDGISAMPPALYADRFRTFTAHEVLQMEEEPEPMVLDESWRGGRWRAREGGAS</sequence>
<keyword evidence="3" id="KW-0812">Transmembrane</keyword>
<keyword evidence="1" id="KW-0808">Transferase</keyword>
<dbReference type="AlphaFoldDB" id="A0A0M0JZS1"/>
<keyword evidence="1" id="KW-0418">Kinase</keyword>
<evidence type="ECO:0000259" key="4">
    <source>
        <dbReference type="PROSITE" id="PS51455"/>
    </source>
</evidence>
<dbReference type="SMART" id="SM00330">
    <property type="entry name" value="PIPKc"/>
    <property type="match status" value="1"/>
</dbReference>
<dbReference type="PANTHER" id="PTHR23086">
    <property type="entry name" value="PHOSPHATIDYLINOSITOL-4-PHOSPHATE 5-KINASE"/>
    <property type="match status" value="1"/>
</dbReference>
<gene>
    <name evidence="5" type="ORF">Ctob_015117</name>
</gene>
<dbReference type="InterPro" id="IPR027483">
    <property type="entry name" value="PInositol-4-P-4/5-kinase_C_sf"/>
</dbReference>
<dbReference type="PROSITE" id="PS51455">
    <property type="entry name" value="PIPK"/>
    <property type="match status" value="1"/>
</dbReference>
<dbReference type="Gene3D" id="3.30.800.10">
    <property type="entry name" value="Phosphatidylinositol Phosphate Kinase II Beta"/>
    <property type="match status" value="1"/>
</dbReference>
<keyword evidence="3" id="KW-0472">Membrane</keyword>
<feature type="domain" description="PIPK" evidence="4">
    <location>
        <begin position="255"/>
        <end position="624"/>
    </location>
</feature>
<dbReference type="Gene3D" id="3.30.810.10">
    <property type="entry name" value="2-Layer Sandwich"/>
    <property type="match status" value="1"/>
</dbReference>
<dbReference type="EMBL" id="JWZX01001841">
    <property type="protein sequence ID" value="KOO32146.1"/>
    <property type="molecule type" value="Genomic_DNA"/>
</dbReference>
<keyword evidence="6" id="KW-1185">Reference proteome</keyword>
<feature type="transmembrane region" description="Helical" evidence="3">
    <location>
        <begin position="60"/>
        <end position="82"/>
    </location>
</feature>
<dbReference type="GO" id="GO:0005886">
    <property type="term" value="C:plasma membrane"/>
    <property type="evidence" value="ECO:0007669"/>
    <property type="project" value="TreeGrafter"/>
</dbReference>